<dbReference type="EMBL" id="JACIDY010000018">
    <property type="protein sequence ID" value="MBB3941753.1"/>
    <property type="molecule type" value="Genomic_DNA"/>
</dbReference>
<organism evidence="2 3">
    <name type="scientific">Novosphingobium fluoreni</name>
    <dbReference type="NCBI Taxonomy" id="1391222"/>
    <lineage>
        <taxon>Bacteria</taxon>
        <taxon>Pseudomonadati</taxon>
        <taxon>Pseudomonadota</taxon>
        <taxon>Alphaproteobacteria</taxon>
        <taxon>Sphingomonadales</taxon>
        <taxon>Sphingomonadaceae</taxon>
        <taxon>Novosphingobium</taxon>
    </lineage>
</organism>
<comment type="caution">
    <text evidence="2">The sequence shown here is derived from an EMBL/GenBank/DDBJ whole genome shotgun (WGS) entry which is preliminary data.</text>
</comment>
<dbReference type="Proteomes" id="UP000561459">
    <property type="component" value="Unassembled WGS sequence"/>
</dbReference>
<evidence type="ECO:0000256" key="1">
    <source>
        <dbReference type="SAM" id="Phobius"/>
    </source>
</evidence>
<keyword evidence="1" id="KW-0812">Transmembrane</keyword>
<feature type="transmembrane region" description="Helical" evidence="1">
    <location>
        <begin position="7"/>
        <end position="29"/>
    </location>
</feature>
<feature type="transmembrane region" description="Helical" evidence="1">
    <location>
        <begin position="79"/>
        <end position="99"/>
    </location>
</feature>
<keyword evidence="1" id="KW-0472">Membrane</keyword>
<keyword evidence="3" id="KW-1185">Reference proteome</keyword>
<reference evidence="2 3" key="1">
    <citation type="submission" date="2020-08" db="EMBL/GenBank/DDBJ databases">
        <title>Genomic Encyclopedia of Type Strains, Phase IV (KMG-IV): sequencing the most valuable type-strain genomes for metagenomic binning, comparative biology and taxonomic classification.</title>
        <authorList>
            <person name="Goeker M."/>
        </authorList>
    </citation>
    <scope>NUCLEOTIDE SEQUENCE [LARGE SCALE GENOMIC DNA]</scope>
    <source>
        <strain evidence="2 3">DSM 27568</strain>
    </source>
</reference>
<feature type="transmembrane region" description="Helical" evidence="1">
    <location>
        <begin position="130"/>
        <end position="148"/>
    </location>
</feature>
<name>A0A7W6C1H7_9SPHN</name>
<sequence length="205" mass="22078">MAQVRSLFSSVTPSSVMAAIFLLNVWIAFEKTQGVAFLMIGLLGTALNGWRIAMAMLLRDKAFAPLVSRREAARLEASFALPYIGFALVMSVFCGLVFRASQPELHMITVCLAVGYCAGVAANCGLRPRLAITSIVLAMAPIIVFSLLKEEETYAAMAIVILALIGGAVRSMIVRYDESQTEIAARISSVSMARSDVLTSLPNRL</sequence>
<dbReference type="AlphaFoldDB" id="A0A7W6C1H7"/>
<feature type="transmembrane region" description="Helical" evidence="1">
    <location>
        <begin position="105"/>
        <end position="123"/>
    </location>
</feature>
<feature type="transmembrane region" description="Helical" evidence="1">
    <location>
        <begin position="154"/>
        <end position="173"/>
    </location>
</feature>
<protein>
    <submittedName>
        <fullName evidence="2">Uncharacterized protein</fullName>
    </submittedName>
</protein>
<dbReference type="RefSeq" id="WP_183618955.1">
    <property type="nucleotide sequence ID" value="NZ_JACIDY010000018.1"/>
</dbReference>
<accession>A0A7W6C1H7</accession>
<gene>
    <name evidence="2" type="ORF">GGR39_003434</name>
</gene>
<evidence type="ECO:0000313" key="2">
    <source>
        <dbReference type="EMBL" id="MBB3941753.1"/>
    </source>
</evidence>
<proteinExistence type="predicted"/>
<keyword evidence="1" id="KW-1133">Transmembrane helix</keyword>
<evidence type="ECO:0000313" key="3">
    <source>
        <dbReference type="Proteomes" id="UP000561459"/>
    </source>
</evidence>
<feature type="transmembrane region" description="Helical" evidence="1">
    <location>
        <begin position="35"/>
        <end position="58"/>
    </location>
</feature>